<dbReference type="FunFam" id="1.25.40.10:FF:000073">
    <property type="entry name" value="Pentatricopeptide repeat-containing protein chloroplastic"/>
    <property type="match status" value="1"/>
</dbReference>
<evidence type="ECO:0000256" key="2">
    <source>
        <dbReference type="PROSITE-ProRule" id="PRU00708"/>
    </source>
</evidence>
<feature type="repeat" description="PPR" evidence="2">
    <location>
        <begin position="495"/>
        <end position="529"/>
    </location>
</feature>
<dbReference type="OrthoDB" id="1902039at2759"/>
<organism evidence="3 4">
    <name type="scientific">Turnera subulata</name>
    <dbReference type="NCBI Taxonomy" id="218843"/>
    <lineage>
        <taxon>Eukaryota</taxon>
        <taxon>Viridiplantae</taxon>
        <taxon>Streptophyta</taxon>
        <taxon>Embryophyta</taxon>
        <taxon>Tracheophyta</taxon>
        <taxon>Spermatophyta</taxon>
        <taxon>Magnoliopsida</taxon>
        <taxon>eudicotyledons</taxon>
        <taxon>Gunneridae</taxon>
        <taxon>Pentapetalae</taxon>
        <taxon>rosids</taxon>
        <taxon>fabids</taxon>
        <taxon>Malpighiales</taxon>
        <taxon>Passifloraceae</taxon>
        <taxon>Turnera</taxon>
    </lineage>
</organism>
<dbReference type="Gene3D" id="1.25.40.10">
    <property type="entry name" value="Tetratricopeptide repeat domain"/>
    <property type="match status" value="7"/>
</dbReference>
<dbReference type="Pfam" id="PF13041">
    <property type="entry name" value="PPR_2"/>
    <property type="match status" value="2"/>
</dbReference>
<dbReference type="FunFam" id="1.25.40.10:FF:000344">
    <property type="entry name" value="Pentatricopeptide repeat-containing protein"/>
    <property type="match status" value="1"/>
</dbReference>
<evidence type="ECO:0000313" key="3">
    <source>
        <dbReference type="EMBL" id="KAJ4829607.1"/>
    </source>
</evidence>
<sequence>MNVACHGEKGLPSFTAHSRMQTPVNPKLFNFSHLLALRKNTAHLKPLHCLLLVRGLLRRRGLLGQFLTSCFHLGAPDIALSAFYGTAKRPDLFLQNLMVRGLSDNGFCEDVLSVYRYCRVSGCPSGDFTFPFVIKACSALGAFGIGKELHSVVLRNGFERNVVIQTALVDFYGRTGHLEHARALVDGIPQPDLVSWNALISCYSFHGLDHKVFEVFRRIVDMGLEPNLNTLASVIPVCTRLGCLDIGMSLHGFAVKSGNLVNDLLVPALISLYARDGNLSAARELFDCLPAKNVAVWNAMIHAYTQNQLPFQAFEMFREMLLGDAQPNSITFVSIIPSCEISGSTWSGESLHAYVIKHGSENKISVSTALLSMYAKLGDISKAEFLFDWMPNRNILSWNAILSGLVCNGLWDQSLAAFSEMQFAGYGLDAVSVVTILSACSNLGALLLGKSVHAISIRKGIDSGPNVLNALLMLYSNCNHLAYSFELFENTDSKDVVAWNTLISACVHSEEREKAVSLVHEMQKMGVAMDLITLVSIIPICCDSANLRQGMTLHGYAIGKGFASDITLVNSLISMYGKCCDFDAGKLLFDVIPVRGVASWNNIITVYRHQNALNQVLILFNQMMEEGQIPDSVTLLNLLPACSSQLHGKSVHAFATRIGILGENPLLTSLMTMYGRFGNMNSCLLLFKMGEKEDISLWNAIISVHIQTKNVQRAVTFFRDLLQVGTQPDDITISCLILACTRLNSLNLAHCIMAYVIRKGFGTDTAMSNALIDLYARRGDILTARKLFQGLLQKDAISWNVMINGYSLQGNAEAALQLFSQMQETGGDTW</sequence>
<evidence type="ECO:0000256" key="1">
    <source>
        <dbReference type="ARBA" id="ARBA00022737"/>
    </source>
</evidence>
<reference evidence="3" key="2">
    <citation type="journal article" date="2023" name="Plants (Basel)">
        <title>Annotation of the Turnera subulata (Passifloraceae) Draft Genome Reveals the S-Locus Evolved after the Divergence of Turneroideae from Passifloroideae in a Stepwise Manner.</title>
        <authorList>
            <person name="Henning P.M."/>
            <person name="Roalson E.H."/>
            <person name="Mir W."/>
            <person name="McCubbin A.G."/>
            <person name="Shore J.S."/>
        </authorList>
    </citation>
    <scope>NUCLEOTIDE SEQUENCE</scope>
    <source>
        <strain evidence="3">F60SS</strain>
    </source>
</reference>
<reference evidence="3" key="1">
    <citation type="submission" date="2022-02" db="EMBL/GenBank/DDBJ databases">
        <authorList>
            <person name="Henning P.M."/>
            <person name="McCubbin A.G."/>
            <person name="Shore J.S."/>
        </authorList>
    </citation>
    <scope>NUCLEOTIDE SEQUENCE</scope>
    <source>
        <strain evidence="3">F60SS</strain>
        <tissue evidence="3">Leaves</tissue>
    </source>
</reference>
<dbReference type="AlphaFoldDB" id="A0A9Q0J697"/>
<keyword evidence="1" id="KW-0677">Repeat</keyword>
<name>A0A9Q0J697_9ROSI</name>
<dbReference type="GO" id="GO:0009451">
    <property type="term" value="P:RNA modification"/>
    <property type="evidence" value="ECO:0007669"/>
    <property type="project" value="InterPro"/>
</dbReference>
<dbReference type="Proteomes" id="UP001141552">
    <property type="component" value="Unassembled WGS sequence"/>
</dbReference>
<dbReference type="PANTHER" id="PTHR47926">
    <property type="entry name" value="PENTATRICOPEPTIDE REPEAT-CONTAINING PROTEIN"/>
    <property type="match status" value="1"/>
</dbReference>
<feature type="repeat" description="PPR" evidence="2">
    <location>
        <begin position="192"/>
        <end position="226"/>
    </location>
</feature>
<feature type="repeat" description="PPR" evidence="2">
    <location>
        <begin position="795"/>
        <end position="829"/>
    </location>
</feature>
<dbReference type="Pfam" id="PF01535">
    <property type="entry name" value="PPR"/>
    <property type="match status" value="7"/>
</dbReference>
<accession>A0A9Q0J697</accession>
<dbReference type="InterPro" id="IPR011990">
    <property type="entry name" value="TPR-like_helical_dom_sf"/>
</dbReference>
<dbReference type="InterPro" id="IPR046960">
    <property type="entry name" value="PPR_At4g14850-like_plant"/>
</dbReference>
<evidence type="ECO:0008006" key="5">
    <source>
        <dbReference type="Google" id="ProtNLM"/>
    </source>
</evidence>
<dbReference type="GO" id="GO:0003723">
    <property type="term" value="F:RNA binding"/>
    <property type="evidence" value="ECO:0007669"/>
    <property type="project" value="InterPro"/>
</dbReference>
<dbReference type="EMBL" id="JAKUCV010005850">
    <property type="protein sequence ID" value="KAJ4829607.1"/>
    <property type="molecule type" value="Genomic_DNA"/>
</dbReference>
<comment type="caution">
    <text evidence="3">The sequence shown here is derived from an EMBL/GenBank/DDBJ whole genome shotgun (WGS) entry which is preliminary data.</text>
</comment>
<protein>
    <recommendedName>
        <fullName evidence="5">Pentacotripeptide-repeat region of PRORP domain-containing protein</fullName>
    </recommendedName>
</protein>
<gene>
    <name evidence="3" type="ORF">Tsubulata_014273</name>
</gene>
<feature type="repeat" description="PPR" evidence="2">
    <location>
        <begin position="293"/>
        <end position="327"/>
    </location>
</feature>
<keyword evidence="4" id="KW-1185">Reference proteome</keyword>
<dbReference type="InterPro" id="IPR002885">
    <property type="entry name" value="PPR_rpt"/>
</dbReference>
<dbReference type="PROSITE" id="PS51375">
    <property type="entry name" value="PPR"/>
    <property type="match status" value="6"/>
</dbReference>
<feature type="repeat" description="PPR" evidence="2">
    <location>
        <begin position="694"/>
        <end position="728"/>
    </location>
</feature>
<evidence type="ECO:0000313" key="4">
    <source>
        <dbReference type="Proteomes" id="UP001141552"/>
    </source>
</evidence>
<dbReference type="NCBIfam" id="TIGR00756">
    <property type="entry name" value="PPR"/>
    <property type="match status" value="5"/>
</dbReference>
<proteinExistence type="predicted"/>
<feature type="repeat" description="PPR" evidence="2">
    <location>
        <begin position="394"/>
        <end position="428"/>
    </location>
</feature>